<keyword evidence="5" id="KW-0720">Serine protease</keyword>
<keyword evidence="4" id="KW-0378">Hydrolase</keyword>
<evidence type="ECO:0000256" key="3">
    <source>
        <dbReference type="ARBA" id="ARBA00022729"/>
    </source>
</evidence>
<dbReference type="AlphaFoldDB" id="A0AAW2SLW8"/>
<dbReference type="PROSITE" id="PS00138">
    <property type="entry name" value="SUBTILASE_SER"/>
    <property type="match status" value="1"/>
</dbReference>
<reference evidence="9" key="2">
    <citation type="journal article" date="2024" name="Plant">
        <title>Genomic evolution and insights into agronomic trait innovations of Sesamum species.</title>
        <authorList>
            <person name="Miao H."/>
            <person name="Wang L."/>
            <person name="Qu L."/>
            <person name="Liu H."/>
            <person name="Sun Y."/>
            <person name="Le M."/>
            <person name="Wang Q."/>
            <person name="Wei S."/>
            <person name="Zheng Y."/>
            <person name="Lin W."/>
            <person name="Duan Y."/>
            <person name="Cao H."/>
            <person name="Xiong S."/>
            <person name="Wang X."/>
            <person name="Wei L."/>
            <person name="Li C."/>
            <person name="Ma Q."/>
            <person name="Ju M."/>
            <person name="Zhao R."/>
            <person name="Li G."/>
            <person name="Mu C."/>
            <person name="Tian Q."/>
            <person name="Mei H."/>
            <person name="Zhang T."/>
            <person name="Gao T."/>
            <person name="Zhang H."/>
        </authorList>
    </citation>
    <scope>NUCLEOTIDE SEQUENCE</scope>
    <source>
        <strain evidence="9">KEN1</strain>
    </source>
</reference>
<evidence type="ECO:0000313" key="9">
    <source>
        <dbReference type="EMBL" id="KAL0393460.1"/>
    </source>
</evidence>
<evidence type="ECO:0000259" key="8">
    <source>
        <dbReference type="Pfam" id="PF17766"/>
    </source>
</evidence>
<dbReference type="InterPro" id="IPR023828">
    <property type="entry name" value="Peptidase_S8_Ser-AS"/>
</dbReference>
<keyword evidence="2 9" id="KW-0645">Protease</keyword>
<name>A0AAW2SLW8_9LAMI</name>
<dbReference type="Gene3D" id="3.40.50.200">
    <property type="entry name" value="Peptidase S8/S53 domain"/>
    <property type="match status" value="1"/>
</dbReference>
<dbReference type="EMBL" id="JACGWN010000016">
    <property type="protein sequence ID" value="KAL0393460.1"/>
    <property type="molecule type" value="Genomic_DNA"/>
</dbReference>
<evidence type="ECO:0000256" key="5">
    <source>
        <dbReference type="ARBA" id="ARBA00022825"/>
    </source>
</evidence>
<evidence type="ECO:0000256" key="6">
    <source>
        <dbReference type="PROSITE-ProRule" id="PRU01240"/>
    </source>
</evidence>
<gene>
    <name evidence="9" type="ORF">Slati_4312200</name>
</gene>
<dbReference type="InterPro" id="IPR000209">
    <property type="entry name" value="Peptidase_S8/S53_dom"/>
</dbReference>
<dbReference type="GO" id="GO:0006508">
    <property type="term" value="P:proteolysis"/>
    <property type="evidence" value="ECO:0007669"/>
    <property type="project" value="UniProtKB-KW"/>
</dbReference>
<sequence length="439" mass="47252">MQLGNGQFFTGITINTFDLNGTSYPLIWGGDAANYTIGSSPDIAKYCITGAMNADIVAGKIVFCEALWDGSGILLANGVGTIMADVLVENPDYAFSWPLPATLISLKTEKASWNTSKAQKIPQQPFSTATHLKTSWLQLLFRFLPEDQAPSPRHSQAPGVDILAGWSPLSPSSVYYDDERSTLFNIISGTSMSCPHASGAAAYVKALHPNWSPAAIKSALMTTAYVMDPRKHEDLEFAYGSGQINPVAARDPGLVFDASETDYINFLCKQGYNTSTLRLVTGDNSTCASTTPGRAWDLNYPSFSLYVEDSQPITATFTRTVTNVGAPNSTYKASLYMPALISVTVEPSVLTFSTIGETQTFTVNVTGPAISQQPITSGAITWTDGTYVVRTPLVVYNYIPGAPYNLDSGESMAPGSTPTFQRSSVYQKIGSIGHRKTHS</sequence>
<accession>A0AAW2SLW8</accession>
<dbReference type="GO" id="GO:0004252">
    <property type="term" value="F:serine-type endopeptidase activity"/>
    <property type="evidence" value="ECO:0007669"/>
    <property type="project" value="InterPro"/>
</dbReference>
<dbReference type="PANTHER" id="PTHR10795">
    <property type="entry name" value="PROPROTEIN CONVERTASE SUBTILISIN/KEXIN"/>
    <property type="match status" value="1"/>
</dbReference>
<feature type="domain" description="Peptidase S8/S53" evidence="7">
    <location>
        <begin position="157"/>
        <end position="242"/>
    </location>
</feature>
<dbReference type="Gene3D" id="2.60.40.2310">
    <property type="match status" value="1"/>
</dbReference>
<dbReference type="Pfam" id="PF00082">
    <property type="entry name" value="Peptidase_S8"/>
    <property type="match status" value="1"/>
</dbReference>
<dbReference type="InterPro" id="IPR041469">
    <property type="entry name" value="Subtilisin-like_FN3"/>
</dbReference>
<evidence type="ECO:0000259" key="7">
    <source>
        <dbReference type="Pfam" id="PF00082"/>
    </source>
</evidence>
<dbReference type="InterPro" id="IPR036852">
    <property type="entry name" value="Peptidase_S8/S53_dom_sf"/>
</dbReference>
<protein>
    <submittedName>
        <fullName evidence="9">Subtilisin-like protease SBT4.3</fullName>
    </submittedName>
</protein>
<evidence type="ECO:0000256" key="1">
    <source>
        <dbReference type="ARBA" id="ARBA00011073"/>
    </source>
</evidence>
<comment type="caution">
    <text evidence="6">Lacks conserved residue(s) required for the propagation of feature annotation.</text>
</comment>
<proteinExistence type="inferred from homology"/>
<feature type="domain" description="Subtilisin-like protease fibronectin type-III" evidence="8">
    <location>
        <begin position="297"/>
        <end position="395"/>
    </location>
</feature>
<dbReference type="SUPFAM" id="SSF52743">
    <property type="entry name" value="Subtilisin-like"/>
    <property type="match status" value="1"/>
</dbReference>
<dbReference type="CDD" id="cd02120">
    <property type="entry name" value="PA_subtilisin_like"/>
    <property type="match status" value="1"/>
</dbReference>
<organism evidence="9">
    <name type="scientific">Sesamum latifolium</name>
    <dbReference type="NCBI Taxonomy" id="2727402"/>
    <lineage>
        <taxon>Eukaryota</taxon>
        <taxon>Viridiplantae</taxon>
        <taxon>Streptophyta</taxon>
        <taxon>Embryophyta</taxon>
        <taxon>Tracheophyta</taxon>
        <taxon>Spermatophyta</taxon>
        <taxon>Magnoliopsida</taxon>
        <taxon>eudicotyledons</taxon>
        <taxon>Gunneridae</taxon>
        <taxon>Pentapetalae</taxon>
        <taxon>asterids</taxon>
        <taxon>lamiids</taxon>
        <taxon>Lamiales</taxon>
        <taxon>Pedaliaceae</taxon>
        <taxon>Sesamum</taxon>
    </lineage>
</organism>
<reference evidence="9" key="1">
    <citation type="submission" date="2020-06" db="EMBL/GenBank/DDBJ databases">
        <authorList>
            <person name="Li T."/>
            <person name="Hu X."/>
            <person name="Zhang T."/>
            <person name="Song X."/>
            <person name="Zhang H."/>
            <person name="Dai N."/>
            <person name="Sheng W."/>
            <person name="Hou X."/>
            <person name="Wei L."/>
        </authorList>
    </citation>
    <scope>NUCLEOTIDE SEQUENCE</scope>
    <source>
        <strain evidence="9">KEN1</strain>
        <tissue evidence="9">Leaf</tissue>
    </source>
</reference>
<dbReference type="PROSITE" id="PS51892">
    <property type="entry name" value="SUBTILASE"/>
    <property type="match status" value="1"/>
</dbReference>
<dbReference type="InterPro" id="IPR045051">
    <property type="entry name" value="SBT"/>
</dbReference>
<dbReference type="Pfam" id="PF17766">
    <property type="entry name" value="fn3_6"/>
    <property type="match status" value="1"/>
</dbReference>
<evidence type="ECO:0000256" key="2">
    <source>
        <dbReference type="ARBA" id="ARBA00022670"/>
    </source>
</evidence>
<keyword evidence="3" id="KW-0732">Signal</keyword>
<dbReference type="Gene3D" id="3.50.30.30">
    <property type="match status" value="1"/>
</dbReference>
<comment type="caution">
    <text evidence="9">The sequence shown here is derived from an EMBL/GenBank/DDBJ whole genome shotgun (WGS) entry which is preliminary data.</text>
</comment>
<comment type="similarity">
    <text evidence="1 6">Belongs to the peptidase S8 family.</text>
</comment>
<evidence type="ECO:0000256" key="4">
    <source>
        <dbReference type="ARBA" id="ARBA00022801"/>
    </source>
</evidence>